<dbReference type="Gene3D" id="1.10.287.130">
    <property type="match status" value="1"/>
</dbReference>
<dbReference type="NCBIfam" id="TIGR00229">
    <property type="entry name" value="sensory_box"/>
    <property type="match status" value="1"/>
</dbReference>
<dbReference type="PROSITE" id="PS50112">
    <property type="entry name" value="PAS"/>
    <property type="match status" value="1"/>
</dbReference>
<dbReference type="CDD" id="cd00082">
    <property type="entry name" value="HisKA"/>
    <property type="match status" value="1"/>
</dbReference>
<dbReference type="InterPro" id="IPR036097">
    <property type="entry name" value="HisK_dim/P_sf"/>
</dbReference>
<accession>A0ABX6RG27</accession>
<evidence type="ECO:0000313" key="6">
    <source>
        <dbReference type="Proteomes" id="UP000515506"/>
    </source>
</evidence>
<dbReference type="PANTHER" id="PTHR43065:SF49">
    <property type="entry name" value="HISTIDINE KINASE"/>
    <property type="match status" value="1"/>
</dbReference>
<proteinExistence type="predicted"/>
<dbReference type="Proteomes" id="UP000515506">
    <property type="component" value="Chromosome"/>
</dbReference>
<dbReference type="PANTHER" id="PTHR43065">
    <property type="entry name" value="SENSOR HISTIDINE KINASE"/>
    <property type="match status" value="1"/>
</dbReference>
<keyword evidence="6" id="KW-1185">Reference proteome</keyword>
<dbReference type="EC" id="2.7.13.3" evidence="2"/>
<dbReference type="EMBL" id="CP060028">
    <property type="protein sequence ID" value="QND80944.1"/>
    <property type="molecule type" value="Genomic_DNA"/>
</dbReference>
<feature type="domain" description="PAC" evidence="4">
    <location>
        <begin position="93"/>
        <end position="144"/>
    </location>
</feature>
<reference evidence="5 6" key="1">
    <citation type="submission" date="2020-08" db="EMBL/GenBank/DDBJ databases">
        <title>Streptomycin resistant and MDR strain, P. mexicana.</title>
        <authorList>
            <person name="Ganesh-kumar S."/>
            <person name="Zhe T."/>
            <person name="Yu Z."/>
            <person name="Min Y."/>
        </authorList>
    </citation>
    <scope>NUCLEOTIDE SEQUENCE [LARGE SCALE GENOMIC DNA]</scope>
    <source>
        <strain evidence="5 6">GTZY</strain>
    </source>
</reference>
<evidence type="ECO:0000259" key="4">
    <source>
        <dbReference type="PROSITE" id="PS50113"/>
    </source>
</evidence>
<dbReference type="SUPFAM" id="SSF55785">
    <property type="entry name" value="PYP-like sensor domain (PAS domain)"/>
    <property type="match status" value="1"/>
</dbReference>
<protein>
    <recommendedName>
        <fullName evidence="2">histidine kinase</fullName>
        <ecNumber evidence="2">2.7.13.3</ecNumber>
    </recommendedName>
</protein>
<sequence length="266" mass="29476">MDQLDEPMLAPRCPLSDEATQFRLLLDSVTDYAIYMLDPNGYVKTWNPGGQRIKGYSPQEIVGTHFSRFCTPEGVAAGLPQRGLDAARNDGRFSAEGWRLRKDGTRFFASVVIDPIWVGDELVGYAKVTRDITERVQAQQRLREAEVALLQAQKMEAIGKLTMGLAHDFNNLLGVVINALELITMRVSHDPRLTRNVDAELRAAERGALLTRQLLVTPVEMPGSGIQPSGIDSSTFHHGVKLSSTYCWHSGSTSQHKRSARSSKAR</sequence>
<dbReference type="InterPro" id="IPR035965">
    <property type="entry name" value="PAS-like_dom_sf"/>
</dbReference>
<dbReference type="InterPro" id="IPR000700">
    <property type="entry name" value="PAS-assoc_C"/>
</dbReference>
<dbReference type="PROSITE" id="PS50113">
    <property type="entry name" value="PAC"/>
    <property type="match status" value="1"/>
</dbReference>
<gene>
    <name evidence="5" type="ORF">H4W19_03880</name>
</gene>
<dbReference type="SMART" id="SM00091">
    <property type="entry name" value="PAS"/>
    <property type="match status" value="1"/>
</dbReference>
<evidence type="ECO:0000256" key="1">
    <source>
        <dbReference type="ARBA" id="ARBA00000085"/>
    </source>
</evidence>
<feature type="domain" description="PAS" evidence="3">
    <location>
        <begin position="18"/>
        <end position="73"/>
    </location>
</feature>
<dbReference type="InterPro" id="IPR003661">
    <property type="entry name" value="HisK_dim/P_dom"/>
</dbReference>
<evidence type="ECO:0000256" key="2">
    <source>
        <dbReference type="ARBA" id="ARBA00012438"/>
    </source>
</evidence>
<dbReference type="Gene3D" id="3.30.450.20">
    <property type="entry name" value="PAS domain"/>
    <property type="match status" value="1"/>
</dbReference>
<dbReference type="Pfam" id="PF13426">
    <property type="entry name" value="PAS_9"/>
    <property type="match status" value="1"/>
</dbReference>
<evidence type="ECO:0000313" key="5">
    <source>
        <dbReference type="EMBL" id="QND80944.1"/>
    </source>
</evidence>
<dbReference type="InterPro" id="IPR000014">
    <property type="entry name" value="PAS"/>
</dbReference>
<dbReference type="SUPFAM" id="SSF47384">
    <property type="entry name" value="Homodimeric domain of signal transducing histidine kinase"/>
    <property type="match status" value="1"/>
</dbReference>
<evidence type="ECO:0000259" key="3">
    <source>
        <dbReference type="PROSITE" id="PS50112"/>
    </source>
</evidence>
<comment type="catalytic activity">
    <reaction evidence="1">
        <text>ATP + protein L-histidine = ADP + protein N-phospho-L-histidine.</text>
        <dbReference type="EC" id="2.7.13.3"/>
    </reaction>
</comment>
<name>A0ABX6RG27_PSEMX</name>
<dbReference type="CDD" id="cd00130">
    <property type="entry name" value="PAS"/>
    <property type="match status" value="1"/>
</dbReference>
<organism evidence="5 6">
    <name type="scientific">Pseudoxanthomonas mexicana</name>
    <dbReference type="NCBI Taxonomy" id="128785"/>
    <lineage>
        <taxon>Bacteria</taxon>
        <taxon>Pseudomonadati</taxon>
        <taxon>Pseudomonadota</taxon>
        <taxon>Gammaproteobacteria</taxon>
        <taxon>Lysobacterales</taxon>
        <taxon>Lysobacteraceae</taxon>
        <taxon>Pseudoxanthomonas</taxon>
    </lineage>
</organism>